<dbReference type="GO" id="GO:0003677">
    <property type="term" value="F:DNA binding"/>
    <property type="evidence" value="ECO:0007669"/>
    <property type="project" value="UniProtKB-UniRule"/>
</dbReference>
<dbReference type="InterPro" id="IPR039532">
    <property type="entry name" value="TetR_C_Firmicutes"/>
</dbReference>
<dbReference type="Pfam" id="PF14278">
    <property type="entry name" value="TetR_C_8"/>
    <property type="match status" value="1"/>
</dbReference>
<name>A0A1M5WXX1_9CLOT</name>
<sequence>MGNNNSQNLITKESIFTALMILMEKKNFKEISITELTKKAGVSRMAFYRNYNNLEDIITDYLDEFFEESYKELVICEKNDNNEILIRFFSYFREHKKLIDNLIKANLANLILERCTNIFYSLSKEVVCSNPHPEEVQRFIIEFVSGGLYKILIEWAKSGMKESDEKMGGIIHSLMIGASVKTIISY</sequence>
<accession>A0A1M5WXX1</accession>
<protein>
    <submittedName>
        <fullName evidence="4">Transcriptional regulator, TetR family</fullName>
    </submittedName>
</protein>
<dbReference type="InterPro" id="IPR001647">
    <property type="entry name" value="HTH_TetR"/>
</dbReference>
<dbReference type="InterPro" id="IPR050624">
    <property type="entry name" value="HTH-type_Tx_Regulator"/>
</dbReference>
<dbReference type="Proteomes" id="UP000184241">
    <property type="component" value="Unassembled WGS sequence"/>
</dbReference>
<dbReference type="PANTHER" id="PTHR43479:SF11">
    <property type="entry name" value="ACREF_ENVCD OPERON REPRESSOR-RELATED"/>
    <property type="match status" value="1"/>
</dbReference>
<dbReference type="PANTHER" id="PTHR43479">
    <property type="entry name" value="ACREF/ENVCD OPERON REPRESSOR-RELATED"/>
    <property type="match status" value="1"/>
</dbReference>
<evidence type="ECO:0000256" key="2">
    <source>
        <dbReference type="PROSITE-ProRule" id="PRU00335"/>
    </source>
</evidence>
<reference evidence="4 5" key="1">
    <citation type="submission" date="2016-11" db="EMBL/GenBank/DDBJ databases">
        <authorList>
            <person name="Jaros S."/>
            <person name="Januszkiewicz K."/>
            <person name="Wedrychowicz H."/>
        </authorList>
    </citation>
    <scope>NUCLEOTIDE SEQUENCE [LARGE SCALE GENOMIC DNA]</scope>
    <source>
        <strain evidence="4 5">DSM 6191</strain>
    </source>
</reference>
<organism evidence="4 5">
    <name type="scientific">Clostridium intestinale DSM 6191</name>
    <dbReference type="NCBI Taxonomy" id="1121320"/>
    <lineage>
        <taxon>Bacteria</taxon>
        <taxon>Bacillati</taxon>
        <taxon>Bacillota</taxon>
        <taxon>Clostridia</taxon>
        <taxon>Eubacteriales</taxon>
        <taxon>Clostridiaceae</taxon>
        <taxon>Clostridium</taxon>
    </lineage>
</organism>
<dbReference type="InterPro" id="IPR009057">
    <property type="entry name" value="Homeodomain-like_sf"/>
</dbReference>
<evidence type="ECO:0000313" key="5">
    <source>
        <dbReference type="Proteomes" id="UP000184241"/>
    </source>
</evidence>
<proteinExistence type="predicted"/>
<keyword evidence="1 2" id="KW-0238">DNA-binding</keyword>
<dbReference type="SUPFAM" id="SSF46689">
    <property type="entry name" value="Homeodomain-like"/>
    <property type="match status" value="1"/>
</dbReference>
<dbReference type="EMBL" id="FQXU01000004">
    <property type="protein sequence ID" value="SHH92350.1"/>
    <property type="molecule type" value="Genomic_DNA"/>
</dbReference>
<gene>
    <name evidence="4" type="ORF">SAMN02745941_01314</name>
</gene>
<feature type="DNA-binding region" description="H-T-H motif" evidence="2">
    <location>
        <begin position="32"/>
        <end position="51"/>
    </location>
</feature>
<feature type="domain" description="HTH tetR-type" evidence="3">
    <location>
        <begin position="9"/>
        <end position="69"/>
    </location>
</feature>
<evidence type="ECO:0000256" key="1">
    <source>
        <dbReference type="ARBA" id="ARBA00023125"/>
    </source>
</evidence>
<dbReference type="RefSeq" id="WP_073017884.1">
    <property type="nucleotide sequence ID" value="NZ_FQXU01000004.1"/>
</dbReference>
<dbReference type="Gene3D" id="1.10.357.10">
    <property type="entry name" value="Tetracycline Repressor, domain 2"/>
    <property type="match status" value="1"/>
</dbReference>
<dbReference type="PROSITE" id="PS50977">
    <property type="entry name" value="HTH_TETR_2"/>
    <property type="match status" value="1"/>
</dbReference>
<evidence type="ECO:0000259" key="3">
    <source>
        <dbReference type="PROSITE" id="PS50977"/>
    </source>
</evidence>
<dbReference type="AlphaFoldDB" id="A0A1M5WXX1"/>
<evidence type="ECO:0000313" key="4">
    <source>
        <dbReference type="EMBL" id="SHH92350.1"/>
    </source>
</evidence>